<name>A0AAD8JDZ8_9APIA</name>
<evidence type="ECO:0000256" key="6">
    <source>
        <dbReference type="SAM" id="SignalP"/>
    </source>
</evidence>
<keyword evidence="1" id="KW-0633">Potassium transport</keyword>
<organism evidence="8 9">
    <name type="scientific">Heracleum sosnowskyi</name>
    <dbReference type="NCBI Taxonomy" id="360622"/>
    <lineage>
        <taxon>Eukaryota</taxon>
        <taxon>Viridiplantae</taxon>
        <taxon>Streptophyta</taxon>
        <taxon>Embryophyta</taxon>
        <taxon>Tracheophyta</taxon>
        <taxon>Spermatophyta</taxon>
        <taxon>Magnoliopsida</taxon>
        <taxon>eudicotyledons</taxon>
        <taxon>Gunneridae</taxon>
        <taxon>Pentapetalae</taxon>
        <taxon>asterids</taxon>
        <taxon>campanulids</taxon>
        <taxon>Apiales</taxon>
        <taxon>Apiaceae</taxon>
        <taxon>Apioideae</taxon>
        <taxon>apioid superclade</taxon>
        <taxon>Tordylieae</taxon>
        <taxon>Tordyliinae</taxon>
        <taxon>Heracleum</taxon>
    </lineage>
</organism>
<dbReference type="AlphaFoldDB" id="A0AAD8JDZ8"/>
<dbReference type="Gene3D" id="1.10.287.630">
    <property type="entry name" value="Helix hairpin bin"/>
    <property type="match status" value="1"/>
</dbReference>
<dbReference type="SUPFAM" id="SSF51206">
    <property type="entry name" value="cAMP-binding domain-like"/>
    <property type="match status" value="1"/>
</dbReference>
<comment type="caution">
    <text evidence="8">The sequence shown here is derived from an EMBL/GenBank/DDBJ whole genome shotgun (WGS) entry which is preliminary data.</text>
</comment>
<evidence type="ECO:0000313" key="9">
    <source>
        <dbReference type="Proteomes" id="UP001237642"/>
    </source>
</evidence>
<proteinExistence type="predicted"/>
<feature type="domain" description="Cyclic nucleotide-binding" evidence="7">
    <location>
        <begin position="99"/>
        <end position="156"/>
    </location>
</feature>
<evidence type="ECO:0000256" key="1">
    <source>
        <dbReference type="ARBA" id="ARBA00022538"/>
    </source>
</evidence>
<keyword evidence="3" id="KW-0813">Transport</keyword>
<evidence type="ECO:0000256" key="5">
    <source>
        <dbReference type="ARBA" id="ARBA00023303"/>
    </source>
</evidence>
<dbReference type="GO" id="GO:0034702">
    <property type="term" value="C:monoatomic ion channel complex"/>
    <property type="evidence" value="ECO:0007669"/>
    <property type="project" value="UniProtKB-KW"/>
</dbReference>
<keyword evidence="3" id="KW-0406">Ion transport</keyword>
<accession>A0AAD8JDZ8</accession>
<keyword evidence="5" id="KW-0407">Ion channel</keyword>
<dbReference type="EMBL" id="JAUIZM010000001">
    <property type="protein sequence ID" value="KAK1402384.1"/>
    <property type="molecule type" value="Genomic_DNA"/>
</dbReference>
<dbReference type="CDD" id="cd00038">
    <property type="entry name" value="CAP_ED"/>
    <property type="match status" value="1"/>
</dbReference>
<sequence length="168" mass="19682">MSRCGYFAPPYVVWHLSVHHLILLLHTMTLQRDAVNEMLQFASKNRLPEGLKEKMLTHMQLKYRTAELQQEEVLEDLPKAIRSSIAKHLFRKTLEDTYLFKNVSEEFIGLMVSEIKAEYFPPNVEIILQNEMPTDFYIVVSGTLDILKQKNTMEQVCYVRLCNFNIEA</sequence>
<keyword evidence="3" id="KW-0851">Voltage-gated channel</keyword>
<feature type="signal peptide" evidence="6">
    <location>
        <begin position="1"/>
        <end position="34"/>
    </location>
</feature>
<protein>
    <submittedName>
        <fullName evidence="8">Cyclic nucleotide-binding domain-containing protein</fullName>
    </submittedName>
</protein>
<reference evidence="8" key="1">
    <citation type="submission" date="2023-02" db="EMBL/GenBank/DDBJ databases">
        <title>Genome of toxic invasive species Heracleum sosnowskyi carries increased number of genes despite the absence of recent whole-genome duplications.</title>
        <authorList>
            <person name="Schelkunov M."/>
            <person name="Shtratnikova V."/>
            <person name="Makarenko M."/>
            <person name="Klepikova A."/>
            <person name="Omelchenko D."/>
            <person name="Novikova G."/>
            <person name="Obukhova E."/>
            <person name="Bogdanov V."/>
            <person name="Penin A."/>
            <person name="Logacheva M."/>
        </authorList>
    </citation>
    <scope>NUCLEOTIDE SEQUENCE</scope>
    <source>
        <strain evidence="8">Hsosn_3</strain>
        <tissue evidence="8">Leaf</tissue>
    </source>
</reference>
<dbReference type="InterPro" id="IPR000595">
    <property type="entry name" value="cNMP-bd_dom"/>
</dbReference>
<keyword evidence="6" id="KW-0732">Signal</keyword>
<reference evidence="8" key="2">
    <citation type="submission" date="2023-05" db="EMBL/GenBank/DDBJ databases">
        <authorList>
            <person name="Schelkunov M.I."/>
        </authorList>
    </citation>
    <scope>NUCLEOTIDE SEQUENCE</scope>
    <source>
        <strain evidence="8">Hsosn_3</strain>
        <tissue evidence="8">Leaf</tissue>
    </source>
</reference>
<dbReference type="GO" id="GO:0005249">
    <property type="term" value="F:voltage-gated potassium channel activity"/>
    <property type="evidence" value="ECO:0007669"/>
    <property type="project" value="InterPro"/>
</dbReference>
<keyword evidence="4" id="KW-0630">Potassium</keyword>
<dbReference type="PANTHER" id="PTHR45743:SF27">
    <property type="entry name" value="POTASSIUM CHANNEL KAT3"/>
    <property type="match status" value="1"/>
</dbReference>
<gene>
    <name evidence="8" type="ORF">POM88_001989</name>
</gene>
<evidence type="ECO:0000256" key="2">
    <source>
        <dbReference type="ARBA" id="ARBA00022826"/>
    </source>
</evidence>
<dbReference type="Gene3D" id="2.60.120.10">
    <property type="entry name" value="Jelly Rolls"/>
    <property type="match status" value="1"/>
</dbReference>
<evidence type="ECO:0000259" key="7">
    <source>
        <dbReference type="PROSITE" id="PS50042"/>
    </source>
</evidence>
<evidence type="ECO:0000313" key="8">
    <source>
        <dbReference type="EMBL" id="KAK1402384.1"/>
    </source>
</evidence>
<dbReference type="InterPro" id="IPR045319">
    <property type="entry name" value="KAT/AKT"/>
</dbReference>
<keyword evidence="9" id="KW-1185">Reference proteome</keyword>
<evidence type="ECO:0000256" key="3">
    <source>
        <dbReference type="ARBA" id="ARBA00022882"/>
    </source>
</evidence>
<feature type="chain" id="PRO_5042081679" evidence="6">
    <location>
        <begin position="35"/>
        <end position="168"/>
    </location>
</feature>
<dbReference type="PROSITE" id="PS50042">
    <property type="entry name" value="CNMP_BINDING_3"/>
    <property type="match status" value="1"/>
</dbReference>
<evidence type="ECO:0000256" key="4">
    <source>
        <dbReference type="ARBA" id="ARBA00022958"/>
    </source>
</evidence>
<dbReference type="PANTHER" id="PTHR45743">
    <property type="entry name" value="POTASSIUM CHANNEL AKT1"/>
    <property type="match status" value="1"/>
</dbReference>
<dbReference type="InterPro" id="IPR014710">
    <property type="entry name" value="RmlC-like_jellyroll"/>
</dbReference>
<keyword evidence="2" id="KW-0631">Potassium channel</keyword>
<dbReference type="Proteomes" id="UP001237642">
    <property type="component" value="Unassembled WGS sequence"/>
</dbReference>
<dbReference type="InterPro" id="IPR018490">
    <property type="entry name" value="cNMP-bd_dom_sf"/>
</dbReference>